<feature type="transmembrane region" description="Helical" evidence="2">
    <location>
        <begin position="70"/>
        <end position="89"/>
    </location>
</feature>
<feature type="compositionally biased region" description="Low complexity" evidence="1">
    <location>
        <begin position="163"/>
        <end position="179"/>
    </location>
</feature>
<feature type="compositionally biased region" description="Pro residues" evidence="1">
    <location>
        <begin position="180"/>
        <end position="191"/>
    </location>
</feature>
<evidence type="ECO:0000256" key="1">
    <source>
        <dbReference type="SAM" id="MobiDB-lite"/>
    </source>
</evidence>
<feature type="compositionally biased region" description="Polar residues" evidence="1">
    <location>
        <begin position="1"/>
        <end position="11"/>
    </location>
</feature>
<feature type="domain" description="Cation-transporting P-type ATPase N-terminal" evidence="3">
    <location>
        <begin position="21"/>
        <end position="94"/>
    </location>
</feature>
<dbReference type="Gene3D" id="2.70.150.10">
    <property type="entry name" value="Calcium-transporting ATPase, cytoplasmic transduction domain A"/>
    <property type="match status" value="1"/>
</dbReference>
<evidence type="ECO:0000313" key="5">
    <source>
        <dbReference type="Proteomes" id="UP001596067"/>
    </source>
</evidence>
<dbReference type="Gene3D" id="1.20.1110.10">
    <property type="entry name" value="Calcium-transporting ATPase, transmembrane domain"/>
    <property type="match status" value="1"/>
</dbReference>
<evidence type="ECO:0000259" key="3">
    <source>
        <dbReference type="SMART" id="SM00831"/>
    </source>
</evidence>
<dbReference type="RefSeq" id="WP_313761401.1">
    <property type="nucleotide sequence ID" value="NZ_BAAAVH010000040.1"/>
</dbReference>
<proteinExistence type="predicted"/>
<dbReference type="InterPro" id="IPR004014">
    <property type="entry name" value="ATPase_P-typ_cation-transptr_N"/>
</dbReference>
<dbReference type="SMART" id="SM00831">
    <property type="entry name" value="Cation_ATPase_N"/>
    <property type="match status" value="1"/>
</dbReference>
<evidence type="ECO:0000313" key="4">
    <source>
        <dbReference type="EMBL" id="MFC5889850.1"/>
    </source>
</evidence>
<organism evidence="4 5">
    <name type="scientific">Kitasatospora aburaviensis</name>
    <dbReference type="NCBI Taxonomy" id="67265"/>
    <lineage>
        <taxon>Bacteria</taxon>
        <taxon>Bacillati</taxon>
        <taxon>Actinomycetota</taxon>
        <taxon>Actinomycetes</taxon>
        <taxon>Kitasatosporales</taxon>
        <taxon>Streptomycetaceae</taxon>
        <taxon>Kitasatospora</taxon>
    </lineage>
</organism>
<sequence>MPTEAANTIRQAQEAGESGSTDPREPLALLFRDLRTSPQGLTERDAARRLTVYGLNALVRRGGRRWPRELAQQFTHPLALLLAFAALLAALSGALALAVAILAVILLNALLAFVQERQAEQAVEALADFLPAQATVVRDGVRRQVTATTLVPGDVLVIGGPGTTPSSRRTSSSESTAAGPPTPPSSTPSRPPQRVTRTCGRCGYGSRRSWSPRTKSTRSRNAAVCSPRR</sequence>
<keyword evidence="2" id="KW-1133">Transmembrane helix</keyword>
<reference evidence="5" key="1">
    <citation type="journal article" date="2019" name="Int. J. Syst. Evol. Microbiol.">
        <title>The Global Catalogue of Microorganisms (GCM) 10K type strain sequencing project: providing services to taxonomists for standard genome sequencing and annotation.</title>
        <authorList>
            <consortium name="The Broad Institute Genomics Platform"/>
            <consortium name="The Broad Institute Genome Sequencing Center for Infectious Disease"/>
            <person name="Wu L."/>
            <person name="Ma J."/>
        </authorList>
    </citation>
    <scope>NUCLEOTIDE SEQUENCE [LARGE SCALE GENOMIC DNA]</scope>
    <source>
        <strain evidence="5">CGMCC 4.1469</strain>
    </source>
</reference>
<dbReference type="PANTHER" id="PTHR42861">
    <property type="entry name" value="CALCIUM-TRANSPORTING ATPASE"/>
    <property type="match status" value="1"/>
</dbReference>
<keyword evidence="2" id="KW-0472">Membrane</keyword>
<keyword evidence="5" id="KW-1185">Reference proteome</keyword>
<dbReference type="EMBL" id="JBHSOD010000066">
    <property type="protein sequence ID" value="MFC5889850.1"/>
    <property type="molecule type" value="Genomic_DNA"/>
</dbReference>
<gene>
    <name evidence="4" type="ORF">ACFP0N_33290</name>
</gene>
<keyword evidence="2" id="KW-0812">Transmembrane</keyword>
<dbReference type="InterPro" id="IPR023298">
    <property type="entry name" value="ATPase_P-typ_TM_dom_sf"/>
</dbReference>
<name>A0ABW1F7G8_9ACTN</name>
<accession>A0ABW1F7G8</accession>
<feature type="region of interest" description="Disordered" evidence="1">
    <location>
        <begin position="1"/>
        <end position="24"/>
    </location>
</feature>
<dbReference type="Proteomes" id="UP001596067">
    <property type="component" value="Unassembled WGS sequence"/>
</dbReference>
<evidence type="ECO:0000256" key="2">
    <source>
        <dbReference type="SAM" id="Phobius"/>
    </source>
</evidence>
<dbReference type="SUPFAM" id="SSF81665">
    <property type="entry name" value="Calcium ATPase, transmembrane domain M"/>
    <property type="match status" value="1"/>
</dbReference>
<dbReference type="Pfam" id="PF00690">
    <property type="entry name" value="Cation_ATPase_N"/>
    <property type="match status" value="1"/>
</dbReference>
<feature type="region of interest" description="Disordered" evidence="1">
    <location>
        <begin position="156"/>
        <end position="229"/>
    </location>
</feature>
<comment type="caution">
    <text evidence="4">The sequence shown here is derived from an EMBL/GenBank/DDBJ whole genome shotgun (WGS) entry which is preliminary data.</text>
</comment>
<protein>
    <submittedName>
        <fullName evidence="4">Cation-transporting P-type ATPase</fullName>
    </submittedName>
</protein>